<proteinExistence type="predicted"/>
<organism evidence="2 3">
    <name type="scientific">Galerina marginata (strain CBS 339.88)</name>
    <dbReference type="NCBI Taxonomy" id="685588"/>
    <lineage>
        <taxon>Eukaryota</taxon>
        <taxon>Fungi</taxon>
        <taxon>Dikarya</taxon>
        <taxon>Basidiomycota</taxon>
        <taxon>Agaricomycotina</taxon>
        <taxon>Agaricomycetes</taxon>
        <taxon>Agaricomycetidae</taxon>
        <taxon>Agaricales</taxon>
        <taxon>Agaricineae</taxon>
        <taxon>Strophariaceae</taxon>
        <taxon>Galerina</taxon>
    </lineage>
</organism>
<keyword evidence="1" id="KW-1133">Transmembrane helix</keyword>
<evidence type="ECO:0000313" key="3">
    <source>
        <dbReference type="Proteomes" id="UP000027222"/>
    </source>
</evidence>
<protein>
    <submittedName>
        <fullName evidence="2">Uncharacterized protein</fullName>
    </submittedName>
</protein>
<keyword evidence="3" id="KW-1185">Reference proteome</keyword>
<reference evidence="3" key="1">
    <citation type="journal article" date="2014" name="Proc. Natl. Acad. Sci. U.S.A.">
        <title>Extensive sampling of basidiomycete genomes demonstrates inadequacy of the white-rot/brown-rot paradigm for wood decay fungi.</title>
        <authorList>
            <person name="Riley R."/>
            <person name="Salamov A.A."/>
            <person name="Brown D.W."/>
            <person name="Nagy L.G."/>
            <person name="Floudas D."/>
            <person name="Held B.W."/>
            <person name="Levasseur A."/>
            <person name="Lombard V."/>
            <person name="Morin E."/>
            <person name="Otillar R."/>
            <person name="Lindquist E.A."/>
            <person name="Sun H."/>
            <person name="LaButti K.M."/>
            <person name="Schmutz J."/>
            <person name="Jabbour D."/>
            <person name="Luo H."/>
            <person name="Baker S.E."/>
            <person name="Pisabarro A.G."/>
            <person name="Walton J.D."/>
            <person name="Blanchette R.A."/>
            <person name="Henrissat B."/>
            <person name="Martin F."/>
            <person name="Cullen D."/>
            <person name="Hibbett D.S."/>
            <person name="Grigoriev I.V."/>
        </authorList>
    </citation>
    <scope>NUCLEOTIDE SEQUENCE [LARGE SCALE GENOMIC DNA]</scope>
    <source>
        <strain evidence="3">CBS 339.88</strain>
    </source>
</reference>
<dbReference type="EMBL" id="KL142404">
    <property type="protein sequence ID" value="KDR68984.1"/>
    <property type="molecule type" value="Genomic_DNA"/>
</dbReference>
<name>A0A067SMT3_GALM3</name>
<feature type="transmembrane region" description="Helical" evidence="1">
    <location>
        <begin position="38"/>
        <end position="63"/>
    </location>
</feature>
<evidence type="ECO:0000256" key="1">
    <source>
        <dbReference type="SAM" id="Phobius"/>
    </source>
</evidence>
<dbReference type="AlphaFoldDB" id="A0A067SMT3"/>
<dbReference type="HOGENOM" id="CLU_2677734_0_0_1"/>
<sequence>MNSRGMNFTIIGSKSRLNYQPLNHSRNSAPVPAASLTLLSLLTTYFVVVHASTLSSLALYIALSDLIRACHIDTK</sequence>
<feature type="non-terminal residue" evidence="2">
    <location>
        <position position="75"/>
    </location>
</feature>
<keyword evidence="1" id="KW-0472">Membrane</keyword>
<gene>
    <name evidence="2" type="ORF">GALMADRAFT_256218</name>
</gene>
<accession>A0A067SMT3</accession>
<keyword evidence="1" id="KW-0812">Transmembrane</keyword>
<dbReference type="Proteomes" id="UP000027222">
    <property type="component" value="Unassembled WGS sequence"/>
</dbReference>
<evidence type="ECO:0000313" key="2">
    <source>
        <dbReference type="EMBL" id="KDR68984.1"/>
    </source>
</evidence>